<evidence type="ECO:0000313" key="2">
    <source>
        <dbReference type="Proteomes" id="UP000285405"/>
    </source>
</evidence>
<reference evidence="1 2" key="1">
    <citation type="journal article" date="2018" name="BMC Genomics">
        <title>Comparative genome analyses reveal sequence features reflecting distinct modes of host-adaptation between dicot and monocot powdery mildew.</title>
        <authorList>
            <person name="Wu Y."/>
            <person name="Ma X."/>
            <person name="Pan Z."/>
            <person name="Kale S.D."/>
            <person name="Song Y."/>
            <person name="King H."/>
            <person name="Zhang Q."/>
            <person name="Presley C."/>
            <person name="Deng X."/>
            <person name="Wei C.I."/>
            <person name="Xiao S."/>
        </authorList>
    </citation>
    <scope>NUCLEOTIDE SEQUENCE [LARGE SCALE GENOMIC DNA]</scope>
    <source>
        <strain evidence="1">UCSC1</strain>
    </source>
</reference>
<feature type="non-terminal residue" evidence="1">
    <location>
        <position position="132"/>
    </location>
</feature>
<dbReference type="Proteomes" id="UP000285405">
    <property type="component" value="Unassembled WGS sequence"/>
</dbReference>
<comment type="caution">
    <text evidence="1">The sequence shown here is derived from an EMBL/GenBank/DDBJ whole genome shotgun (WGS) entry which is preliminary data.</text>
</comment>
<accession>A0A420HGN6</accession>
<proteinExistence type="predicted"/>
<sequence length="132" mass="14832">MLYNIYVDRVLESTQRQVNPADVYQFVYNQITPQNQQAFPNSTAHQRLRSPVPRVAGISVQNNEEDYGNYPAQTYEEATGQRETSSSRAGGDAVDSLEFGAQLMDKERQICQASCLSDKIEKEVVQSLPAEI</sequence>
<protein>
    <submittedName>
        <fullName evidence="1">Uncharacterized protein</fullName>
    </submittedName>
</protein>
<dbReference type="AlphaFoldDB" id="A0A420HGN6"/>
<gene>
    <name evidence="1" type="ORF">GcC1_195051</name>
</gene>
<name>A0A420HGN6_9PEZI</name>
<dbReference type="EMBL" id="MCBR01019562">
    <property type="protein sequence ID" value="RKF56606.1"/>
    <property type="molecule type" value="Genomic_DNA"/>
</dbReference>
<organism evidence="1 2">
    <name type="scientific">Golovinomyces cichoracearum</name>
    <dbReference type="NCBI Taxonomy" id="62708"/>
    <lineage>
        <taxon>Eukaryota</taxon>
        <taxon>Fungi</taxon>
        <taxon>Dikarya</taxon>
        <taxon>Ascomycota</taxon>
        <taxon>Pezizomycotina</taxon>
        <taxon>Leotiomycetes</taxon>
        <taxon>Erysiphales</taxon>
        <taxon>Erysiphaceae</taxon>
        <taxon>Golovinomyces</taxon>
    </lineage>
</organism>
<evidence type="ECO:0000313" key="1">
    <source>
        <dbReference type="EMBL" id="RKF56606.1"/>
    </source>
</evidence>